<reference evidence="1 2" key="1">
    <citation type="submission" date="2017-06" db="EMBL/GenBank/DDBJ databases">
        <title>Yangia sp. YSBP01 complete genome sequence.</title>
        <authorList>
            <person name="Woo J.-H."/>
            <person name="Kim H.-S."/>
        </authorList>
    </citation>
    <scope>NUCLEOTIDE SEQUENCE [LARGE SCALE GENOMIC DNA]</scope>
    <source>
        <strain evidence="1 2">YSBP01</strain>
        <plasmid evidence="1 2">unnamed4</plasmid>
    </source>
</reference>
<gene>
    <name evidence="1" type="ORF">CEW88_23640</name>
</gene>
<geneLocation type="plasmid" evidence="1 2">
    <name>unnamed4</name>
</geneLocation>
<dbReference type="InterPro" id="IPR007833">
    <property type="entry name" value="Capsule_polysaccharide_synth"/>
</dbReference>
<dbReference type="KEGG" id="ypac:CEW88_23640"/>
<dbReference type="InterPro" id="IPR007739">
    <property type="entry name" value="RgpF"/>
</dbReference>
<evidence type="ECO:0000313" key="1">
    <source>
        <dbReference type="EMBL" id="AWI86758.1"/>
    </source>
</evidence>
<dbReference type="Pfam" id="PF05045">
    <property type="entry name" value="RgpF"/>
    <property type="match status" value="1"/>
</dbReference>
<accession>A0A2U8HLU1</accession>
<dbReference type="InterPro" id="IPR043148">
    <property type="entry name" value="TagF_C"/>
</dbReference>
<dbReference type="GO" id="GO:0000271">
    <property type="term" value="P:polysaccharide biosynthetic process"/>
    <property type="evidence" value="ECO:0007669"/>
    <property type="project" value="InterPro"/>
</dbReference>
<dbReference type="Gene3D" id="3.40.50.12580">
    <property type="match status" value="1"/>
</dbReference>
<dbReference type="AlphaFoldDB" id="A0A2U8HLU1"/>
<dbReference type="EMBL" id="CP022194">
    <property type="protein sequence ID" value="AWI86758.1"/>
    <property type="molecule type" value="Genomic_DNA"/>
</dbReference>
<dbReference type="OrthoDB" id="9816424at2"/>
<evidence type="ECO:0008006" key="3">
    <source>
        <dbReference type="Google" id="ProtNLM"/>
    </source>
</evidence>
<proteinExistence type="predicted"/>
<name>A0A2U8HLU1_9RHOB</name>
<dbReference type="RefSeq" id="WP_108970855.1">
    <property type="nucleotide sequence ID" value="NZ_CP022194.1"/>
</dbReference>
<dbReference type="Proteomes" id="UP000244915">
    <property type="component" value="Plasmid unnamed4"/>
</dbReference>
<keyword evidence="1" id="KW-0614">Plasmid</keyword>
<sequence>MRVLFYVEPHPIRNVFTHFKDVAQSFAPLLETGPRLDTRIYANAATFDLLKDALTTADLRLIRSTKEDEAIFSRYNVPWVGQGFPHWLNLMAGTGQIAKDYEAVLERIWRRFPFDVIIHWGENGAVTNFIKDREITRIGMELGCTRPPFFDSLVMDPYGTNGSGIVPKLTVADLREIVEDVPMSRAEAMLAYSQNIEAMPYELQVAPMPGDLLARVAGVEKLAFLPLQLFDDANLLRFSPYQSLRDVVLDAVPKLAAAGYTTIITPHPATKHRPQGAMAESVAKVELRQWADQVIWLEPGETRPSNPQLISLADLTVTVNSSVGFEALYFDKPVVVLGDAIYKPRDLFPTLDEFLAGRFDREAYLDGIGLLRRFFLGGYLQSAKIRSDISSFERRIGIIDRLYRQHGDDAAAVAKGFWRITSASTQRYAESWAFSGQSIAGQQEFGTPVIAPVVPGTTGQAGDQDSTAWVPAARRLLTHSGKSDIEGFSTWLRGALATPEGVATIASEGQILDPAFYLDKYPDVKAVGAAPLAHYRSRGLIERRVPRKRLPGVSKERLEEHLTAAARLVLDTTSGILPEHALTPSEAARRKADLGAIRQGLARSSSRVAVVAHLYYRDLVPELLSRLEAIPEAFDLIVTLPDWGSRRIEAMVREAYPQAQFYHAANRGRDIGPFVDLLPTLLDKAYDAVLKIQTKRGYYLAGRLRPELGDLWRDEAFAALLGSRERVSEILAAFRRGPDVTMVGPEPHYLGLVQYPYHDRGVLAHMAFDEAEAEGFFAGTMFWVRPACLRPLVASLGLSMTSFAAETGANDGALAHVVERLFGHAAEVAGKPLGAPIDPEAPLNHAPQPLAVKMHDRIEQALREQQETQIAQAKSRDALTW</sequence>
<dbReference type="SUPFAM" id="SSF53756">
    <property type="entry name" value="UDP-Glycosyltransferase/glycogen phosphorylase"/>
    <property type="match status" value="1"/>
</dbReference>
<organism evidence="1 2">
    <name type="scientific">Alloyangia pacifica</name>
    <dbReference type="NCBI Taxonomy" id="311180"/>
    <lineage>
        <taxon>Bacteria</taxon>
        <taxon>Pseudomonadati</taxon>
        <taxon>Pseudomonadota</taxon>
        <taxon>Alphaproteobacteria</taxon>
        <taxon>Rhodobacterales</taxon>
        <taxon>Roseobacteraceae</taxon>
        <taxon>Alloyangia</taxon>
    </lineage>
</organism>
<dbReference type="GO" id="GO:0015774">
    <property type="term" value="P:polysaccharide transport"/>
    <property type="evidence" value="ECO:0007669"/>
    <property type="project" value="InterPro"/>
</dbReference>
<evidence type="ECO:0000313" key="2">
    <source>
        <dbReference type="Proteomes" id="UP000244915"/>
    </source>
</evidence>
<protein>
    <recommendedName>
        <fullName evidence="3">Capsular polysaccharide export protein</fullName>
    </recommendedName>
</protein>
<dbReference type="Pfam" id="PF05159">
    <property type="entry name" value="Capsule_synth"/>
    <property type="match status" value="1"/>
</dbReference>